<keyword evidence="1" id="KW-0812">Transmembrane</keyword>
<keyword evidence="1" id="KW-0472">Membrane</keyword>
<evidence type="ECO:0000313" key="2">
    <source>
        <dbReference type="EMBL" id="PLZ92785.1"/>
    </source>
</evidence>
<reference evidence="2 3" key="1">
    <citation type="submission" date="2017-08" db="EMBL/GenBank/DDBJ databases">
        <title>Genomes of Fischerella (Mastigocladus) sp. strains.</title>
        <authorList>
            <person name="Miller S.R."/>
        </authorList>
    </citation>
    <scope>NUCLEOTIDE SEQUENCE [LARGE SCALE GENOMIC DNA]</scope>
    <source>
        <strain evidence="2 3">CCMEE 5323</strain>
    </source>
</reference>
<sequence>MAMKKDQYSALFRFVTKFLKYFLLTLVGFAIAYVMSMSVGAQHLLIMILPLFRGLVWRAAIILLCLLATTVVIESLR</sequence>
<evidence type="ECO:0000256" key="1">
    <source>
        <dbReference type="SAM" id="Phobius"/>
    </source>
</evidence>
<evidence type="ECO:0000313" key="3">
    <source>
        <dbReference type="Proteomes" id="UP000235036"/>
    </source>
</evidence>
<dbReference type="Proteomes" id="UP000235036">
    <property type="component" value="Unassembled WGS sequence"/>
</dbReference>
<keyword evidence="3" id="KW-1185">Reference proteome</keyword>
<dbReference type="EMBL" id="NRQW01000101">
    <property type="protein sequence ID" value="PLZ92785.1"/>
    <property type="molecule type" value="Genomic_DNA"/>
</dbReference>
<protein>
    <submittedName>
        <fullName evidence="2">Uncharacterized protein</fullName>
    </submittedName>
</protein>
<organism evidence="2 3">
    <name type="scientific">Fischerella muscicola CCMEE 5323</name>
    <dbReference type="NCBI Taxonomy" id="2019572"/>
    <lineage>
        <taxon>Bacteria</taxon>
        <taxon>Bacillati</taxon>
        <taxon>Cyanobacteriota</taxon>
        <taxon>Cyanophyceae</taxon>
        <taxon>Nostocales</taxon>
        <taxon>Hapalosiphonaceae</taxon>
        <taxon>Fischerella</taxon>
    </lineage>
</organism>
<name>A0A2N6K6Y1_FISMU</name>
<keyword evidence="1" id="KW-1133">Transmembrane helix</keyword>
<comment type="caution">
    <text evidence="2">The sequence shown here is derived from an EMBL/GenBank/DDBJ whole genome shotgun (WGS) entry which is preliminary data.</text>
</comment>
<dbReference type="RefSeq" id="WP_016868420.1">
    <property type="nucleotide sequence ID" value="NZ_CAWNVR010000125.1"/>
</dbReference>
<feature type="transmembrane region" description="Helical" evidence="1">
    <location>
        <begin position="21"/>
        <end position="49"/>
    </location>
</feature>
<proteinExistence type="predicted"/>
<feature type="transmembrane region" description="Helical" evidence="1">
    <location>
        <begin position="55"/>
        <end position="73"/>
    </location>
</feature>
<gene>
    <name evidence="2" type="ORF">CEN44_04995</name>
</gene>
<dbReference type="AlphaFoldDB" id="A0A2N6K6Y1"/>
<accession>A0A2N6K6Y1</accession>